<gene>
    <name evidence="2" type="ORF">ONZ51_g7238</name>
</gene>
<accession>A0AAD7TT46</accession>
<evidence type="ECO:0000256" key="1">
    <source>
        <dbReference type="SAM" id="MobiDB-lite"/>
    </source>
</evidence>
<comment type="caution">
    <text evidence="2">The sequence shown here is derived from an EMBL/GenBank/DDBJ whole genome shotgun (WGS) entry which is preliminary data.</text>
</comment>
<sequence>MSASPVFVSDAASDHSSPSFANYGYCNGHDHGAPRARRKSVSFCEEDDVRVFYPVTDPLCKQARKQVVRIFRACAEALRIDSPYSPPPSRRGSISSVEEEDEDEDEF</sequence>
<dbReference type="AlphaFoldDB" id="A0AAD7TT46"/>
<dbReference type="Proteomes" id="UP001215151">
    <property type="component" value="Unassembled WGS sequence"/>
</dbReference>
<feature type="compositionally biased region" description="Acidic residues" evidence="1">
    <location>
        <begin position="97"/>
        <end position="107"/>
    </location>
</feature>
<evidence type="ECO:0000313" key="3">
    <source>
        <dbReference type="Proteomes" id="UP001215151"/>
    </source>
</evidence>
<name>A0AAD7TT46_9APHY</name>
<evidence type="ECO:0000313" key="2">
    <source>
        <dbReference type="EMBL" id="KAJ8474415.1"/>
    </source>
</evidence>
<reference evidence="2" key="1">
    <citation type="submission" date="2022-11" db="EMBL/GenBank/DDBJ databases">
        <title>Genome Sequence of Cubamyces cubensis.</title>
        <authorList>
            <person name="Buettner E."/>
        </authorList>
    </citation>
    <scope>NUCLEOTIDE SEQUENCE</scope>
    <source>
        <strain evidence="2">MPL-01</strain>
    </source>
</reference>
<protein>
    <submittedName>
        <fullName evidence="2">Uncharacterized protein</fullName>
    </submittedName>
</protein>
<proteinExistence type="predicted"/>
<organism evidence="2 3">
    <name type="scientific">Trametes cubensis</name>
    <dbReference type="NCBI Taxonomy" id="1111947"/>
    <lineage>
        <taxon>Eukaryota</taxon>
        <taxon>Fungi</taxon>
        <taxon>Dikarya</taxon>
        <taxon>Basidiomycota</taxon>
        <taxon>Agaricomycotina</taxon>
        <taxon>Agaricomycetes</taxon>
        <taxon>Polyporales</taxon>
        <taxon>Polyporaceae</taxon>
        <taxon>Trametes</taxon>
    </lineage>
</organism>
<feature type="region of interest" description="Disordered" evidence="1">
    <location>
        <begin position="80"/>
        <end position="107"/>
    </location>
</feature>
<dbReference type="EMBL" id="JAPEVG010000189">
    <property type="protein sequence ID" value="KAJ8474415.1"/>
    <property type="molecule type" value="Genomic_DNA"/>
</dbReference>
<keyword evidence="3" id="KW-1185">Reference proteome</keyword>